<proteinExistence type="inferred from homology"/>
<protein>
    <submittedName>
        <fullName evidence="3">Uncharacterized protein</fullName>
    </submittedName>
</protein>
<keyword evidence="2" id="KW-0560">Oxidoreductase</keyword>
<sequence>VCVYVLQDQEIFTKTPVEGAQTTIYCSVEPGLENLSGGYFSDCSQARCSSTASDDDLAQKLWEVSCNLLSITWQ</sequence>
<name>A0A8C5DXX8_GOUWI</name>
<dbReference type="PANTHER" id="PTHR43157:SF69">
    <property type="entry name" value="RETINOL DEHYDROGENASE 12-LIKE"/>
    <property type="match status" value="1"/>
</dbReference>
<comment type="similarity">
    <text evidence="1">Belongs to the short-chain dehydrogenases/reductases (SDR) family.</text>
</comment>
<dbReference type="AlphaFoldDB" id="A0A8C5DXX8"/>
<evidence type="ECO:0000313" key="4">
    <source>
        <dbReference type="Proteomes" id="UP000694680"/>
    </source>
</evidence>
<dbReference type="Proteomes" id="UP000694680">
    <property type="component" value="Chromosome 20"/>
</dbReference>
<reference evidence="3" key="1">
    <citation type="submission" date="2020-06" db="EMBL/GenBank/DDBJ databases">
        <authorList>
            <consortium name="Wellcome Sanger Institute Data Sharing"/>
        </authorList>
    </citation>
    <scope>NUCLEOTIDE SEQUENCE [LARGE SCALE GENOMIC DNA]</scope>
</reference>
<reference evidence="3" key="3">
    <citation type="submission" date="2025-09" db="UniProtKB">
        <authorList>
            <consortium name="Ensembl"/>
        </authorList>
    </citation>
    <scope>IDENTIFICATION</scope>
</reference>
<dbReference type="PANTHER" id="PTHR43157">
    <property type="entry name" value="PHOSPHATIDYLINOSITOL-GLYCAN BIOSYNTHESIS CLASS F PROTEIN-RELATED"/>
    <property type="match status" value="1"/>
</dbReference>
<accession>A0A8C5DXX8</accession>
<dbReference type="GO" id="GO:0016491">
    <property type="term" value="F:oxidoreductase activity"/>
    <property type="evidence" value="ECO:0007669"/>
    <property type="project" value="UniProtKB-KW"/>
</dbReference>
<organism evidence="3 4">
    <name type="scientific">Gouania willdenowi</name>
    <name type="common">Blunt-snouted clingfish</name>
    <name type="synonym">Lepadogaster willdenowi</name>
    <dbReference type="NCBI Taxonomy" id="441366"/>
    <lineage>
        <taxon>Eukaryota</taxon>
        <taxon>Metazoa</taxon>
        <taxon>Chordata</taxon>
        <taxon>Craniata</taxon>
        <taxon>Vertebrata</taxon>
        <taxon>Euteleostomi</taxon>
        <taxon>Actinopterygii</taxon>
        <taxon>Neopterygii</taxon>
        <taxon>Teleostei</taxon>
        <taxon>Neoteleostei</taxon>
        <taxon>Acanthomorphata</taxon>
        <taxon>Ovalentaria</taxon>
        <taxon>Blenniimorphae</taxon>
        <taxon>Blenniiformes</taxon>
        <taxon>Gobiesocoidei</taxon>
        <taxon>Gobiesocidae</taxon>
        <taxon>Gobiesocinae</taxon>
        <taxon>Gouania</taxon>
    </lineage>
</organism>
<keyword evidence="4" id="KW-1185">Reference proteome</keyword>
<evidence type="ECO:0000256" key="1">
    <source>
        <dbReference type="ARBA" id="ARBA00006484"/>
    </source>
</evidence>
<evidence type="ECO:0000256" key="2">
    <source>
        <dbReference type="ARBA" id="ARBA00023002"/>
    </source>
</evidence>
<dbReference type="Gene3D" id="3.40.50.720">
    <property type="entry name" value="NAD(P)-binding Rossmann-like Domain"/>
    <property type="match status" value="1"/>
</dbReference>
<evidence type="ECO:0000313" key="3">
    <source>
        <dbReference type="Ensembl" id="ENSGWIP00000012637.1"/>
    </source>
</evidence>
<reference evidence="3" key="2">
    <citation type="submission" date="2025-08" db="UniProtKB">
        <authorList>
            <consortium name="Ensembl"/>
        </authorList>
    </citation>
    <scope>IDENTIFICATION</scope>
</reference>
<dbReference type="Ensembl" id="ENSGWIT00000014073.1">
    <property type="protein sequence ID" value="ENSGWIP00000012637.1"/>
    <property type="gene ID" value="ENSGWIG00000007320.1"/>
</dbReference>